<feature type="chain" id="PRO_5038693716" description="Lipoprotein" evidence="1">
    <location>
        <begin position="20"/>
        <end position="246"/>
    </location>
</feature>
<evidence type="ECO:0000313" key="2">
    <source>
        <dbReference type="EMBL" id="MBU3830969.1"/>
    </source>
</evidence>
<feature type="signal peptide" evidence="1">
    <location>
        <begin position="1"/>
        <end position="19"/>
    </location>
</feature>
<accession>A0A9E2KWZ9</accession>
<protein>
    <recommendedName>
        <fullName evidence="4">Lipoprotein</fullName>
    </recommendedName>
</protein>
<dbReference type="EMBL" id="JAHLFM010000035">
    <property type="protein sequence ID" value="MBU3830969.1"/>
    <property type="molecule type" value="Genomic_DNA"/>
</dbReference>
<reference evidence="2" key="1">
    <citation type="journal article" date="2021" name="PeerJ">
        <title>Extensive microbial diversity within the chicken gut microbiome revealed by metagenomics and culture.</title>
        <authorList>
            <person name="Gilroy R."/>
            <person name="Ravi A."/>
            <person name="Getino M."/>
            <person name="Pursley I."/>
            <person name="Horton D.L."/>
            <person name="Alikhan N.F."/>
            <person name="Baker D."/>
            <person name="Gharbi K."/>
            <person name="Hall N."/>
            <person name="Watson M."/>
            <person name="Adriaenssens E.M."/>
            <person name="Foster-Nyarko E."/>
            <person name="Jarju S."/>
            <person name="Secka A."/>
            <person name="Antonio M."/>
            <person name="Oren A."/>
            <person name="Chaudhuri R.R."/>
            <person name="La Ragione R."/>
            <person name="Hildebrand F."/>
            <person name="Pallen M.J."/>
        </authorList>
    </citation>
    <scope>NUCLEOTIDE SEQUENCE</scope>
    <source>
        <strain evidence="2">A5-1222</strain>
    </source>
</reference>
<dbReference type="AlphaFoldDB" id="A0A9E2KWZ9"/>
<keyword evidence="1" id="KW-0732">Signal</keyword>
<evidence type="ECO:0008006" key="4">
    <source>
        <dbReference type="Google" id="ProtNLM"/>
    </source>
</evidence>
<organism evidence="2 3">
    <name type="scientific">Candidatus Ureaplasma intestinipullorum</name>
    <dbReference type="NCBI Taxonomy" id="2838770"/>
    <lineage>
        <taxon>Bacteria</taxon>
        <taxon>Bacillati</taxon>
        <taxon>Mycoplasmatota</taxon>
        <taxon>Mycoplasmoidales</taxon>
        <taxon>Mycoplasmoidaceae</taxon>
        <taxon>Ureaplasma</taxon>
    </lineage>
</organism>
<dbReference type="PROSITE" id="PS51257">
    <property type="entry name" value="PROKAR_LIPOPROTEIN"/>
    <property type="match status" value="1"/>
</dbReference>
<reference evidence="2" key="2">
    <citation type="submission" date="2021-04" db="EMBL/GenBank/DDBJ databases">
        <authorList>
            <person name="Gilroy R."/>
        </authorList>
    </citation>
    <scope>NUCLEOTIDE SEQUENCE</scope>
    <source>
        <strain evidence="2">A5-1222</strain>
    </source>
</reference>
<proteinExistence type="predicted"/>
<gene>
    <name evidence="2" type="ORF">H9897_02330</name>
</gene>
<evidence type="ECO:0000256" key="1">
    <source>
        <dbReference type="SAM" id="SignalP"/>
    </source>
</evidence>
<evidence type="ECO:0000313" key="3">
    <source>
        <dbReference type="Proteomes" id="UP000824247"/>
    </source>
</evidence>
<sequence length="246" mass="26837">MSKLKWLKFGLSMAALGVAAVTLPIALTSCNGDDKNGEQDSNSVENGEQAFRDAVQSSGLLDLEDFSTPANKCVYDSQNQPIDAIKTYFINKMSGTANKITVNSSAGSTQNLFQCTMSKNTATYFGNLFKGTWENTIGQSQNNDLKNIKQLSFGFQIGAVTPSNNPNGTKLDAYKIYPKFLQFSWESANKPSWLQGNSIRIQLESGKYTNIVYVNKSTFCANQSVQPAPTDGGLVFINQLTDKVTS</sequence>
<dbReference type="Proteomes" id="UP000824247">
    <property type="component" value="Unassembled WGS sequence"/>
</dbReference>
<comment type="caution">
    <text evidence="2">The sequence shown here is derived from an EMBL/GenBank/DDBJ whole genome shotgun (WGS) entry which is preliminary data.</text>
</comment>
<name>A0A9E2KWZ9_9BACT</name>